<name>A0A1C3RFS4_9PROT</name>
<dbReference type="Pfam" id="PF17910">
    <property type="entry name" value="FeoB_Cyto"/>
    <property type="match status" value="1"/>
</dbReference>
<dbReference type="GO" id="GO:0005525">
    <property type="term" value="F:GTP binding"/>
    <property type="evidence" value="ECO:0007669"/>
    <property type="project" value="UniProtKB-KW"/>
</dbReference>
<keyword evidence="4 15" id="KW-0410">Iron transport</keyword>
<dbReference type="AlphaFoldDB" id="A0A1C3RFS4"/>
<keyword evidence="2 15" id="KW-0813">Transport</keyword>
<evidence type="ECO:0000259" key="16">
    <source>
        <dbReference type="PROSITE" id="PS51711"/>
    </source>
</evidence>
<feature type="transmembrane region" description="Helical" evidence="15">
    <location>
        <begin position="346"/>
        <end position="375"/>
    </location>
</feature>
<dbReference type="InterPro" id="IPR050860">
    <property type="entry name" value="FeoB_GTPase"/>
</dbReference>
<dbReference type="InterPro" id="IPR027417">
    <property type="entry name" value="P-loop_NTPase"/>
</dbReference>
<comment type="similarity">
    <text evidence="15">Belongs to the TRAFAC class TrmE-Era-EngA-EngB-Septin-like GTPase superfamily. FeoB GTPase (TC 9.A.8) family.</text>
</comment>
<evidence type="ECO:0000313" key="18">
    <source>
        <dbReference type="Proteomes" id="UP000231658"/>
    </source>
</evidence>
<evidence type="ECO:0000256" key="13">
    <source>
        <dbReference type="PIRSR" id="PIRSR603373-1"/>
    </source>
</evidence>
<dbReference type="Pfam" id="PF02421">
    <property type="entry name" value="FeoB_N"/>
    <property type="match status" value="1"/>
</dbReference>
<organism evidence="17 18">
    <name type="scientific">Candidatus Terasakiella magnetica</name>
    <dbReference type="NCBI Taxonomy" id="1867952"/>
    <lineage>
        <taxon>Bacteria</taxon>
        <taxon>Pseudomonadati</taxon>
        <taxon>Pseudomonadota</taxon>
        <taxon>Alphaproteobacteria</taxon>
        <taxon>Rhodospirillales</taxon>
        <taxon>Terasakiellaceae</taxon>
        <taxon>Terasakiella</taxon>
    </lineage>
</organism>
<evidence type="ECO:0000256" key="4">
    <source>
        <dbReference type="ARBA" id="ARBA00022496"/>
    </source>
</evidence>
<reference evidence="17 18" key="1">
    <citation type="submission" date="2016-07" db="EMBL/GenBank/DDBJ databases">
        <authorList>
            <person name="Lefevre C.T."/>
        </authorList>
    </citation>
    <scope>NUCLEOTIDE SEQUENCE [LARGE SCALE GENOMIC DNA]</scope>
    <source>
        <strain evidence="17">PR1</strain>
    </source>
</reference>
<dbReference type="OrthoDB" id="9809127at2"/>
<feature type="transmembrane region" description="Helical" evidence="15">
    <location>
        <begin position="519"/>
        <end position="537"/>
    </location>
</feature>
<keyword evidence="3" id="KW-1003">Cell membrane</keyword>
<dbReference type="CDD" id="cd01879">
    <property type="entry name" value="FeoB"/>
    <property type="match status" value="1"/>
</dbReference>
<feature type="binding site" evidence="14">
    <location>
        <position position="29"/>
    </location>
    <ligand>
        <name>Mg(2+)</name>
        <dbReference type="ChEBI" id="CHEBI:18420"/>
        <label>2</label>
    </ligand>
</feature>
<feature type="transmembrane region" description="Helical" evidence="15">
    <location>
        <begin position="687"/>
        <end position="710"/>
    </location>
</feature>
<dbReference type="SUPFAM" id="SSF52540">
    <property type="entry name" value="P-loop containing nucleoside triphosphate hydrolases"/>
    <property type="match status" value="1"/>
</dbReference>
<keyword evidence="14" id="KW-0479">Metal-binding</keyword>
<gene>
    <name evidence="17" type="primary">feoB</name>
    <name evidence="17" type="ORF">MTBPR1_180018</name>
</gene>
<feature type="transmembrane region" description="Helical" evidence="15">
    <location>
        <begin position="395"/>
        <end position="417"/>
    </location>
</feature>
<dbReference type="PANTHER" id="PTHR43185:SF1">
    <property type="entry name" value="FE(2+) TRANSPORTER FEOB"/>
    <property type="match status" value="1"/>
</dbReference>
<proteinExistence type="inferred from homology"/>
<evidence type="ECO:0000256" key="6">
    <source>
        <dbReference type="ARBA" id="ARBA00022741"/>
    </source>
</evidence>
<evidence type="ECO:0000256" key="2">
    <source>
        <dbReference type="ARBA" id="ARBA00022448"/>
    </source>
</evidence>
<keyword evidence="7 15" id="KW-1133">Transmembrane helix</keyword>
<keyword evidence="5 15" id="KW-0812">Transmembrane</keyword>
<feature type="transmembrane region" description="Helical" evidence="15">
    <location>
        <begin position="429"/>
        <end position="456"/>
    </location>
</feature>
<feature type="binding site" evidence="13">
    <location>
        <begin position="14"/>
        <end position="21"/>
    </location>
    <ligand>
        <name>GTP</name>
        <dbReference type="ChEBI" id="CHEBI:37565"/>
        <label>1</label>
    </ligand>
</feature>
<feature type="binding site" evidence="13">
    <location>
        <begin position="60"/>
        <end position="63"/>
    </location>
    <ligand>
        <name>GTP</name>
        <dbReference type="ChEBI" id="CHEBI:37565"/>
        <label>1</label>
    </ligand>
</feature>
<evidence type="ECO:0000256" key="5">
    <source>
        <dbReference type="ARBA" id="ARBA00022692"/>
    </source>
</evidence>
<keyword evidence="18" id="KW-1185">Reference proteome</keyword>
<dbReference type="InterPro" id="IPR041069">
    <property type="entry name" value="FeoB_Cyto"/>
</dbReference>
<dbReference type="InterPro" id="IPR005225">
    <property type="entry name" value="Small_GTP-bd"/>
</dbReference>
<feature type="binding site" evidence="14">
    <location>
        <position position="28"/>
    </location>
    <ligand>
        <name>Mg(2+)</name>
        <dbReference type="ChEBI" id="CHEBI:18420"/>
        <label>2</label>
    </ligand>
</feature>
<evidence type="ECO:0000313" key="17">
    <source>
        <dbReference type="EMBL" id="SCA56105.1"/>
    </source>
</evidence>
<dbReference type="Gene3D" id="1.10.287.1770">
    <property type="match status" value="1"/>
</dbReference>
<keyword evidence="10 13" id="KW-0342">GTP-binding</keyword>
<feature type="domain" description="FeoB-type G" evidence="16">
    <location>
        <begin position="7"/>
        <end position="169"/>
    </location>
</feature>
<dbReference type="InterPro" id="IPR003373">
    <property type="entry name" value="Fe2_transport_prot-B"/>
</dbReference>
<evidence type="ECO:0000256" key="10">
    <source>
        <dbReference type="ARBA" id="ARBA00023134"/>
    </source>
</evidence>
<dbReference type="InterPro" id="IPR006073">
    <property type="entry name" value="GTP-bd"/>
</dbReference>
<protein>
    <recommendedName>
        <fullName evidence="12 15">Ferrous iron transport protein B</fullName>
    </recommendedName>
</protein>
<dbReference type="Gene3D" id="3.40.50.300">
    <property type="entry name" value="P-loop containing nucleotide triphosphate hydrolases"/>
    <property type="match status" value="1"/>
</dbReference>
<keyword evidence="11 15" id="KW-0472">Membrane</keyword>
<dbReference type="PROSITE" id="PS51711">
    <property type="entry name" value="G_FEOB"/>
    <property type="match status" value="1"/>
</dbReference>
<dbReference type="InterPro" id="IPR011642">
    <property type="entry name" value="Gate_dom"/>
</dbReference>
<comment type="function">
    <text evidence="15">Probable transporter of a GTP-driven Fe(2+) uptake system.</text>
</comment>
<dbReference type="Proteomes" id="UP000231658">
    <property type="component" value="Unassembled WGS sequence"/>
</dbReference>
<keyword evidence="6 13" id="KW-0547">Nucleotide-binding</keyword>
<evidence type="ECO:0000256" key="1">
    <source>
        <dbReference type="ARBA" id="ARBA00004651"/>
    </source>
</evidence>
<feature type="transmembrane region" description="Helical" evidence="15">
    <location>
        <begin position="609"/>
        <end position="628"/>
    </location>
</feature>
<keyword evidence="14" id="KW-0460">Magnesium</keyword>
<sequence>MNTQTKTLTVALAGNPNCGKTSLLNKLTGSHKSVGNYARVTIDKQGSQIEHKGWTINVIDLPGIYSLSSQSPEEIVGRDYIQDEQPDLIINMLDATNIQRSLFLSTQLIEMGVPRIYDINMIDEANAKGISFDTKAMAEILGSPVIETEARKGFGFELLLNSIVEMAEKGLPKDSMNIKYDSHLEEAIVDTQKILTDLHPGEMNDHQSRWLAIKLMEGDDDLVKRENDHEELIKAVQSKRDELERTHGDTTEVLFATGRYGFINGVVEEAIEIPATAQQNTTASQKMDSIFLHRFFGLPIFIGLIWAMFEATFTLGTYPMDWIDGLMGDFSEVVAAMMSEGLVRDLVVDGILAGVGGTIIFLPNIVILFFFMALFSETGYLARSAFLVDRTMHMFGLHGKAMIPLVMGFGCNVPAVMACRTIESPRARLIAILVNPFMACTARLPVFVLFAGAFFAEIAGTMVFVMYMLSIAVAMVASIILSKFVIKGESESFVMELPPFRMPTFSGILFHMWEKAMGFLKKVGGIILVGSIIIWFLQAFPQNVVYSQDYDANIAQLQAQPESEARNTQITALAREQSLESMEKSYLGQVGVAVTPVFEPLGFNWKDTVAILTGVVAKEVVVATYAVLYGQDAESTEESQSLREAMTGIMTPLVAFTFMVFALLYAPCFSTLAVIKREAGGWKWAGFSVAFSLTIAWSLAFAVTIIGNMII</sequence>
<dbReference type="Pfam" id="PF07670">
    <property type="entry name" value="Gate"/>
    <property type="match status" value="2"/>
</dbReference>
<dbReference type="GO" id="GO:0005886">
    <property type="term" value="C:plasma membrane"/>
    <property type="evidence" value="ECO:0007669"/>
    <property type="project" value="UniProtKB-SubCell"/>
</dbReference>
<feature type="binding site" evidence="13">
    <location>
        <begin position="120"/>
        <end position="123"/>
    </location>
    <ligand>
        <name>GTP</name>
        <dbReference type="ChEBI" id="CHEBI:37565"/>
        <label>1</label>
    </ligand>
</feature>
<dbReference type="EMBL" id="FLYE01000010">
    <property type="protein sequence ID" value="SCA56105.1"/>
    <property type="molecule type" value="Genomic_DNA"/>
</dbReference>
<feature type="transmembrane region" description="Helical" evidence="15">
    <location>
        <begin position="291"/>
        <end position="309"/>
    </location>
</feature>
<evidence type="ECO:0000256" key="14">
    <source>
        <dbReference type="PIRSR" id="PIRSR603373-2"/>
    </source>
</evidence>
<keyword evidence="8 15" id="KW-0408">Iron</keyword>
<dbReference type="GO" id="GO:0015093">
    <property type="term" value="F:ferrous iron transmembrane transporter activity"/>
    <property type="evidence" value="ECO:0007669"/>
    <property type="project" value="UniProtKB-UniRule"/>
</dbReference>
<keyword evidence="9" id="KW-0406">Ion transport</keyword>
<feature type="transmembrane region" description="Helical" evidence="15">
    <location>
        <begin position="462"/>
        <end position="486"/>
    </location>
</feature>
<dbReference type="Pfam" id="PF07664">
    <property type="entry name" value="FeoB_C"/>
    <property type="match status" value="1"/>
</dbReference>
<dbReference type="RefSeq" id="WP_069186791.1">
    <property type="nucleotide sequence ID" value="NZ_FLYE01000010.1"/>
</dbReference>
<evidence type="ECO:0000256" key="7">
    <source>
        <dbReference type="ARBA" id="ARBA00022989"/>
    </source>
</evidence>
<accession>A0A1C3RFS4</accession>
<dbReference type="NCBIfam" id="TIGR00437">
    <property type="entry name" value="feoB"/>
    <property type="match status" value="1"/>
</dbReference>
<evidence type="ECO:0000256" key="15">
    <source>
        <dbReference type="RuleBase" id="RU362098"/>
    </source>
</evidence>
<evidence type="ECO:0000256" key="12">
    <source>
        <dbReference type="NCBIfam" id="TIGR00437"/>
    </source>
</evidence>
<evidence type="ECO:0000256" key="3">
    <source>
        <dbReference type="ARBA" id="ARBA00022475"/>
    </source>
</evidence>
<dbReference type="NCBIfam" id="TIGR00231">
    <property type="entry name" value="small_GTP"/>
    <property type="match status" value="1"/>
</dbReference>
<feature type="transmembrane region" description="Helical" evidence="15">
    <location>
        <begin position="649"/>
        <end position="675"/>
    </location>
</feature>
<evidence type="ECO:0000256" key="11">
    <source>
        <dbReference type="ARBA" id="ARBA00023136"/>
    </source>
</evidence>
<feature type="binding site" evidence="14">
    <location>
        <position position="25"/>
    </location>
    <ligand>
        <name>Mg(2+)</name>
        <dbReference type="ChEBI" id="CHEBI:18420"/>
        <label>2</label>
    </ligand>
</feature>
<evidence type="ECO:0000256" key="8">
    <source>
        <dbReference type="ARBA" id="ARBA00023004"/>
    </source>
</evidence>
<dbReference type="InterPro" id="IPR030389">
    <property type="entry name" value="G_FEOB_dom"/>
</dbReference>
<evidence type="ECO:0000256" key="9">
    <source>
        <dbReference type="ARBA" id="ARBA00023065"/>
    </source>
</evidence>
<comment type="subcellular location">
    <subcellularLocation>
        <location evidence="15">Cell inner membrane</location>
        <topology evidence="15">Multi-pass membrane protein</topology>
    </subcellularLocation>
    <subcellularLocation>
        <location evidence="1">Cell membrane</location>
        <topology evidence="1">Multi-pass membrane protein</topology>
    </subcellularLocation>
</comment>
<dbReference type="STRING" id="1867952.MTBPR1_180018"/>
<dbReference type="InterPro" id="IPR011640">
    <property type="entry name" value="Fe2_transport_prot_B_C"/>
</dbReference>
<dbReference type="PANTHER" id="PTHR43185">
    <property type="entry name" value="FERROUS IRON TRANSPORT PROTEIN B"/>
    <property type="match status" value="1"/>
</dbReference>
<dbReference type="PRINTS" id="PR00326">
    <property type="entry name" value="GTP1OBG"/>
</dbReference>
<dbReference type="GO" id="GO:0046872">
    <property type="term" value="F:metal ion binding"/>
    <property type="evidence" value="ECO:0007669"/>
    <property type="project" value="UniProtKB-KW"/>
</dbReference>